<organism evidence="1 2">
    <name type="scientific">Pseudorhizobium pelagicum</name>
    <dbReference type="NCBI Taxonomy" id="1509405"/>
    <lineage>
        <taxon>Bacteria</taxon>
        <taxon>Pseudomonadati</taxon>
        <taxon>Pseudomonadota</taxon>
        <taxon>Alphaproteobacteria</taxon>
        <taxon>Hyphomicrobiales</taxon>
        <taxon>Rhizobiaceae</taxon>
        <taxon>Rhizobium/Agrobacterium group</taxon>
        <taxon>Pseudorhizobium</taxon>
    </lineage>
</organism>
<dbReference type="Proteomes" id="UP000052167">
    <property type="component" value="Unassembled WGS sequence"/>
</dbReference>
<evidence type="ECO:0000313" key="1">
    <source>
        <dbReference type="EMBL" id="KEQ02280.1"/>
    </source>
</evidence>
<accession>A0A922T811</accession>
<reference evidence="1 2" key="1">
    <citation type="submission" date="2014-06" db="EMBL/GenBank/DDBJ databases">
        <title>Rhizobium pelagicum/R2-400B4.</title>
        <authorList>
            <person name="Kimes N.E."/>
            <person name="Lopez-Perez M."/>
        </authorList>
    </citation>
    <scope>NUCLEOTIDE SEQUENCE [LARGE SCALE GENOMIC DNA]</scope>
    <source>
        <strain evidence="1 2">R2-400B4</strain>
    </source>
</reference>
<proteinExistence type="predicted"/>
<gene>
    <name evidence="1" type="ORF">GV68_23525</name>
</gene>
<comment type="caution">
    <text evidence="1">The sequence shown here is derived from an EMBL/GenBank/DDBJ whole genome shotgun (WGS) entry which is preliminary data.</text>
</comment>
<protein>
    <submittedName>
        <fullName evidence="1">Uncharacterized protein</fullName>
    </submittedName>
</protein>
<keyword evidence="2" id="KW-1185">Reference proteome</keyword>
<evidence type="ECO:0000313" key="2">
    <source>
        <dbReference type="Proteomes" id="UP000052167"/>
    </source>
</evidence>
<dbReference type="EMBL" id="JOKJ01000062">
    <property type="protein sequence ID" value="KEQ02280.1"/>
    <property type="molecule type" value="Genomic_DNA"/>
</dbReference>
<name>A0A922T811_9HYPH</name>
<dbReference type="AlphaFoldDB" id="A0A922T811"/>
<sequence>MPGLNDSFFFLAFVDDGSGQIVPASQPTQAPSEVDAIRFAKELEPTSIGVVAWSRRAEPAIGEIGPPVVIYTAGKVGDFD</sequence>